<evidence type="ECO:0000313" key="3">
    <source>
        <dbReference type="EMBL" id="PZF96055.1"/>
    </source>
</evidence>
<organism evidence="3 4">
    <name type="scientific">Micromonospora endophytica</name>
    <dbReference type="NCBI Taxonomy" id="515350"/>
    <lineage>
        <taxon>Bacteria</taxon>
        <taxon>Bacillati</taxon>
        <taxon>Actinomycetota</taxon>
        <taxon>Actinomycetes</taxon>
        <taxon>Micromonosporales</taxon>
        <taxon>Micromonosporaceae</taxon>
        <taxon>Micromonospora</taxon>
    </lineage>
</organism>
<dbReference type="Proteomes" id="UP000248627">
    <property type="component" value="Unassembled WGS sequence"/>
</dbReference>
<protein>
    <submittedName>
        <fullName evidence="3">Uncharacterized protein</fullName>
    </submittedName>
</protein>
<evidence type="ECO:0000256" key="2">
    <source>
        <dbReference type="SAM" id="SignalP"/>
    </source>
</evidence>
<feature type="signal peptide" evidence="2">
    <location>
        <begin position="1"/>
        <end position="30"/>
    </location>
</feature>
<reference evidence="3 4" key="1">
    <citation type="submission" date="2018-01" db="EMBL/GenBank/DDBJ databases">
        <title>Draft genome sequence of Jishengella endophytica.</title>
        <authorList>
            <person name="Sahin N."/>
            <person name="Ay H."/>
            <person name="Saygin H."/>
        </authorList>
    </citation>
    <scope>NUCLEOTIDE SEQUENCE [LARGE SCALE GENOMIC DNA]</scope>
    <source>
        <strain evidence="3 4">DSM 45430</strain>
    </source>
</reference>
<proteinExistence type="predicted"/>
<accession>A0A2W2C9E4</accession>
<feature type="region of interest" description="Disordered" evidence="1">
    <location>
        <begin position="59"/>
        <end position="95"/>
    </location>
</feature>
<keyword evidence="4" id="KW-1185">Reference proteome</keyword>
<evidence type="ECO:0000256" key="1">
    <source>
        <dbReference type="SAM" id="MobiDB-lite"/>
    </source>
</evidence>
<dbReference type="AlphaFoldDB" id="A0A2W2C9E4"/>
<comment type="caution">
    <text evidence="3">The sequence shown here is derived from an EMBL/GenBank/DDBJ whole genome shotgun (WGS) entry which is preliminary data.</text>
</comment>
<sequence>MWPATLRALRELTRLALATLLLTVALGASAAAASPHPSAVDVPAPSVATRQVVETVPGQTTRMAADSTRAADASLHQQERVNAPARVESADAQPAPVAAVPVEVASWRAAAGAGEPTRRGPPAA</sequence>
<evidence type="ECO:0000313" key="4">
    <source>
        <dbReference type="Proteomes" id="UP000248627"/>
    </source>
</evidence>
<keyword evidence="2" id="KW-0732">Signal</keyword>
<feature type="chain" id="PRO_5016012825" evidence="2">
    <location>
        <begin position="31"/>
        <end position="124"/>
    </location>
</feature>
<gene>
    <name evidence="3" type="ORF">C1I93_14470</name>
</gene>
<name>A0A2W2C9E4_9ACTN</name>
<dbReference type="EMBL" id="POTX01000083">
    <property type="protein sequence ID" value="PZF96055.1"/>
    <property type="molecule type" value="Genomic_DNA"/>
</dbReference>